<accession>A0A4U0QUW3</accession>
<evidence type="ECO:0000313" key="1">
    <source>
        <dbReference type="EMBL" id="TJZ85786.1"/>
    </source>
</evidence>
<gene>
    <name evidence="1" type="ORF">FA740_05140</name>
</gene>
<evidence type="ECO:0000313" key="2">
    <source>
        <dbReference type="Proteomes" id="UP000306223"/>
    </source>
</evidence>
<dbReference type="RefSeq" id="WP_136855711.1">
    <property type="nucleotide sequence ID" value="NZ_SUNH01000007.1"/>
</dbReference>
<reference evidence="1 2" key="1">
    <citation type="submission" date="2019-04" db="EMBL/GenBank/DDBJ databases">
        <authorList>
            <person name="Li J."/>
        </authorList>
    </citation>
    <scope>NUCLEOTIDE SEQUENCE [LARGE SCALE GENOMIC DNA]</scope>
    <source>
        <strain evidence="1 2">CCTCC AB2016182</strain>
    </source>
</reference>
<dbReference type="EMBL" id="SUNH01000007">
    <property type="protein sequence ID" value="TJZ85786.1"/>
    <property type="molecule type" value="Genomic_DNA"/>
</dbReference>
<protein>
    <submittedName>
        <fullName evidence="1">Uncharacterized protein</fullName>
    </submittedName>
</protein>
<sequence>MSHNPDHEQLVALSGADPETRFWHSANPDNSVPLFQEIQGDVPYKTSLRKAAYDLYGLLQKNSPAVAESPALPRKPTDDLLISVMLLLHSLSYIASHPRILRDGKTFDQQYVAIPLNKNDFRPSQKYQDLAYSPFRKAVSALKHFALEGGRPWIEYVPGFFDQQTKQGRRTRIAPSKDLCNWMLQQGLIFPRRTISTTPSDLTEKHGVLQVSVPDPADPDKKIKLLLDRPAVGDELVLPLLNKWLAKLDVACTLSDYDTYTAHYDYNHGHSRLFLGGKEHFRPCSRRKMAVGEGCMGAGYRTSQANCAST</sequence>
<name>A0A4U0QUW3_9RHOB</name>
<dbReference type="Proteomes" id="UP000306223">
    <property type="component" value="Unassembled WGS sequence"/>
</dbReference>
<proteinExistence type="predicted"/>
<dbReference type="OrthoDB" id="7059994at2"/>
<organism evidence="1 2">
    <name type="scientific">Paracoccus hibiscisoli</name>
    <dbReference type="NCBI Taxonomy" id="2023261"/>
    <lineage>
        <taxon>Bacteria</taxon>
        <taxon>Pseudomonadati</taxon>
        <taxon>Pseudomonadota</taxon>
        <taxon>Alphaproteobacteria</taxon>
        <taxon>Rhodobacterales</taxon>
        <taxon>Paracoccaceae</taxon>
        <taxon>Paracoccus</taxon>
    </lineage>
</organism>
<keyword evidence="2" id="KW-1185">Reference proteome</keyword>
<dbReference type="AlphaFoldDB" id="A0A4U0QUW3"/>
<comment type="caution">
    <text evidence="1">The sequence shown here is derived from an EMBL/GenBank/DDBJ whole genome shotgun (WGS) entry which is preliminary data.</text>
</comment>